<dbReference type="AlphaFoldDB" id="A0AAF0JAI4"/>
<accession>A0AAF0JAI4</accession>
<evidence type="ECO:0000256" key="1">
    <source>
        <dbReference type="SAM" id="MobiDB-lite"/>
    </source>
</evidence>
<feature type="region of interest" description="Disordered" evidence="1">
    <location>
        <begin position="130"/>
        <end position="181"/>
    </location>
</feature>
<name>A0AAF0JAI4_9BASI</name>
<proteinExistence type="predicted"/>
<gene>
    <name evidence="2" type="ORF">MCUN1_001175</name>
</gene>
<feature type="compositionally biased region" description="Acidic residues" evidence="1">
    <location>
        <begin position="132"/>
        <end position="153"/>
    </location>
</feature>
<dbReference type="EMBL" id="CP119878">
    <property type="protein sequence ID" value="WFD34336.1"/>
    <property type="molecule type" value="Genomic_DNA"/>
</dbReference>
<keyword evidence="3" id="KW-1185">Reference proteome</keyword>
<feature type="compositionally biased region" description="Polar residues" evidence="1">
    <location>
        <begin position="162"/>
        <end position="175"/>
    </location>
</feature>
<reference evidence="2" key="1">
    <citation type="submission" date="2023-03" db="EMBL/GenBank/DDBJ databases">
        <title>Mating type loci evolution in Malassezia.</title>
        <authorList>
            <person name="Coelho M.A."/>
        </authorList>
    </citation>
    <scope>NUCLEOTIDE SEQUENCE</scope>
    <source>
        <strain evidence="2">CBS 11721</strain>
    </source>
</reference>
<evidence type="ECO:0000313" key="2">
    <source>
        <dbReference type="EMBL" id="WFD34336.1"/>
    </source>
</evidence>
<evidence type="ECO:0000313" key="3">
    <source>
        <dbReference type="Proteomes" id="UP001219933"/>
    </source>
</evidence>
<sequence>MGPSTRVGYADKNALTRRKAFDEIDTANITTVLRENPEPWNVSHLARVLAKRFPRHPYHSYQTYLQKNLYDNRMLRLLVRQNNTEPVQVRTQPRQLPSGMVMRERRIPSQTPSYSRGVSEELVSAEVAMHEVEEEDEEDQLAEDEQEEEEELVNEQVVRGATQETRGTPQRTQTARPLGQSAEAEVIEVDEAEVLHYERQRRSTTEIVKLVAPRSLYERRSAHPPFTREEKEGLCEMLAVLIDTAVYSDNELLACPAAHPGVEFWEAVAEAFPVHSSAAWRAHFESHKLELLHSARQVARPEDAQHRLADDATTDNDDEADAAAVLGAIIDDTRDVSSSSDVSAELAAPSEVTFLSDAPLASYVTTPSHITPRHKNGRFPATTTPRSPADVNQRLEHHKAKVSARAEHMSPDEEESSPTAALPIRHAWRDAPGDRTEPVIRARTSVTRDVLSSPLLGDDDAADSLPRPWLNDKPERRLSRSRAAYRAQVWELCERFGFVGPSQLKDFMVAANGDPDECALRVQQYLEDTADYYGVTTTKVCELLRVLRGDISQLFNTLDLMNV</sequence>
<protein>
    <submittedName>
        <fullName evidence="2">Uncharacterized protein</fullName>
    </submittedName>
</protein>
<organism evidence="2 3">
    <name type="scientific">Malassezia cuniculi</name>
    <dbReference type="NCBI Taxonomy" id="948313"/>
    <lineage>
        <taxon>Eukaryota</taxon>
        <taxon>Fungi</taxon>
        <taxon>Dikarya</taxon>
        <taxon>Basidiomycota</taxon>
        <taxon>Ustilaginomycotina</taxon>
        <taxon>Malasseziomycetes</taxon>
        <taxon>Malasseziales</taxon>
        <taxon>Malasseziaceae</taxon>
        <taxon>Malassezia</taxon>
    </lineage>
</organism>
<dbReference type="Proteomes" id="UP001219933">
    <property type="component" value="Chromosome 2"/>
</dbReference>
<feature type="region of interest" description="Disordered" evidence="1">
    <location>
        <begin position="365"/>
        <end position="422"/>
    </location>
</feature>